<dbReference type="GO" id="GO:0016757">
    <property type="term" value="F:glycosyltransferase activity"/>
    <property type="evidence" value="ECO:0007669"/>
    <property type="project" value="UniProtKB-KW"/>
</dbReference>
<dbReference type="PATRIC" id="fig|695563.3.peg.1739"/>
<evidence type="ECO:0000256" key="2">
    <source>
        <dbReference type="ARBA" id="ARBA00022679"/>
    </source>
</evidence>
<dbReference type="PANTHER" id="PTHR22916:SF51">
    <property type="entry name" value="GLYCOSYLTRANSFERASE EPSH-RELATED"/>
    <property type="match status" value="1"/>
</dbReference>
<evidence type="ECO:0000313" key="4">
    <source>
        <dbReference type="EMBL" id="KRN86791.1"/>
    </source>
</evidence>
<sequence length="292" mass="34097">MEKVSVIIPIYNDEKYLEQCLDSVIKQTYKNLEIILVDDGSTDRTPEICEQYREKDSRIRVLHKKNGGVGSSRNAGLAMATGDYVLFVDDDDFIYPEETETLYKLLKKNDADVAVGNFQDFIVKDNVYRYWLNDSQYFEKNYSIQDWFQFEYKSNYFNISEVFVVPWGKLYKRSLFEDVVYPVDKPIEDDLTTWKIYLLANKVAYVNKILSVHRVRGDSASLKSQDRSYLFPAEASIERLAILTMIGFDTAVEKDAVIWRLQVARDNALKSGDYLKHRNAIQLLKILDRYSK</sequence>
<dbReference type="RefSeq" id="WP_056985861.1">
    <property type="nucleotide sequence ID" value="NZ_JQBQ01000062.1"/>
</dbReference>
<accession>A0A0R2KJ95</accession>
<protein>
    <submittedName>
        <fullName evidence="4">Glycosyltransferase</fullName>
    </submittedName>
</protein>
<keyword evidence="2 4" id="KW-0808">Transferase</keyword>
<comment type="caution">
    <text evidence="4">The sequence shown here is derived from an EMBL/GenBank/DDBJ whole genome shotgun (WGS) entry which is preliminary data.</text>
</comment>
<dbReference type="Proteomes" id="UP000051529">
    <property type="component" value="Unassembled WGS sequence"/>
</dbReference>
<dbReference type="InterPro" id="IPR001173">
    <property type="entry name" value="Glyco_trans_2-like"/>
</dbReference>
<dbReference type="PANTHER" id="PTHR22916">
    <property type="entry name" value="GLYCOSYLTRANSFERASE"/>
    <property type="match status" value="1"/>
</dbReference>
<feature type="domain" description="Glycosyltransferase 2-like" evidence="3">
    <location>
        <begin position="5"/>
        <end position="179"/>
    </location>
</feature>
<reference evidence="4 5" key="1">
    <citation type="journal article" date="2015" name="Genome Announc.">
        <title>Expanding the biotechnology potential of lactobacilli through comparative genomics of 213 strains and associated genera.</title>
        <authorList>
            <person name="Sun Z."/>
            <person name="Harris H.M."/>
            <person name="McCann A."/>
            <person name="Guo C."/>
            <person name="Argimon S."/>
            <person name="Zhang W."/>
            <person name="Yang X."/>
            <person name="Jeffery I.B."/>
            <person name="Cooney J.C."/>
            <person name="Kagawa T.F."/>
            <person name="Liu W."/>
            <person name="Song Y."/>
            <person name="Salvetti E."/>
            <person name="Wrobel A."/>
            <person name="Rasinkangas P."/>
            <person name="Parkhill J."/>
            <person name="Rea M.C."/>
            <person name="O'Sullivan O."/>
            <person name="Ritari J."/>
            <person name="Douillard F.P."/>
            <person name="Paul Ross R."/>
            <person name="Yang R."/>
            <person name="Briner A.E."/>
            <person name="Felis G.E."/>
            <person name="de Vos W.M."/>
            <person name="Barrangou R."/>
            <person name="Klaenhammer T.R."/>
            <person name="Caufield P.W."/>
            <person name="Cui Y."/>
            <person name="Zhang H."/>
            <person name="O'Toole P.W."/>
        </authorList>
    </citation>
    <scope>NUCLEOTIDE SEQUENCE [LARGE SCALE GENOMIC DNA]</scope>
    <source>
        <strain evidence="4 5">DSM 16698</strain>
    </source>
</reference>
<dbReference type="CDD" id="cd00761">
    <property type="entry name" value="Glyco_tranf_GTA_type"/>
    <property type="match status" value="1"/>
</dbReference>
<proteinExistence type="predicted"/>
<dbReference type="Pfam" id="PF00535">
    <property type="entry name" value="Glycos_transf_2"/>
    <property type="match status" value="1"/>
</dbReference>
<gene>
    <name evidence="4" type="ORF">IV44_GL001667</name>
</gene>
<dbReference type="SUPFAM" id="SSF53448">
    <property type="entry name" value="Nucleotide-diphospho-sugar transferases"/>
    <property type="match status" value="1"/>
</dbReference>
<dbReference type="AlphaFoldDB" id="A0A0R2KJ95"/>
<evidence type="ECO:0000256" key="1">
    <source>
        <dbReference type="ARBA" id="ARBA00022676"/>
    </source>
</evidence>
<dbReference type="EMBL" id="JQBQ01000062">
    <property type="protein sequence ID" value="KRN86791.1"/>
    <property type="molecule type" value="Genomic_DNA"/>
</dbReference>
<name>A0A0R2KJ95_LACAM</name>
<keyword evidence="1" id="KW-0328">Glycosyltransferase</keyword>
<dbReference type="Gene3D" id="3.90.550.10">
    <property type="entry name" value="Spore Coat Polysaccharide Biosynthesis Protein SpsA, Chain A"/>
    <property type="match status" value="1"/>
</dbReference>
<evidence type="ECO:0000259" key="3">
    <source>
        <dbReference type="Pfam" id="PF00535"/>
    </source>
</evidence>
<organism evidence="4 5">
    <name type="scientific">Lactobacillus amylovorus subsp. animalium DSM 16698</name>
    <dbReference type="NCBI Taxonomy" id="695563"/>
    <lineage>
        <taxon>Bacteria</taxon>
        <taxon>Bacillati</taxon>
        <taxon>Bacillota</taxon>
        <taxon>Bacilli</taxon>
        <taxon>Lactobacillales</taxon>
        <taxon>Lactobacillaceae</taxon>
        <taxon>Lactobacillus</taxon>
        <taxon>Lactobacillus amylovorus subsp. animalium</taxon>
    </lineage>
</organism>
<evidence type="ECO:0000313" key="5">
    <source>
        <dbReference type="Proteomes" id="UP000051529"/>
    </source>
</evidence>
<dbReference type="InterPro" id="IPR029044">
    <property type="entry name" value="Nucleotide-diphossugar_trans"/>
</dbReference>